<dbReference type="HOGENOM" id="CLU_085707_0_0_4"/>
<evidence type="ECO:0000313" key="3">
    <source>
        <dbReference type="Proteomes" id="UP000031838"/>
    </source>
</evidence>
<feature type="compositionally biased region" description="Low complexity" evidence="1">
    <location>
        <begin position="42"/>
        <end position="54"/>
    </location>
</feature>
<dbReference type="RefSeq" id="WP_042625614.1">
    <property type="nucleotide sequence ID" value="NZ_BSTO01000004.1"/>
</dbReference>
<proteinExistence type="predicted"/>
<protein>
    <recommendedName>
        <fullName evidence="4">Transmembrane protein</fullName>
    </recommendedName>
</protein>
<accession>A0A0B6S1S5</accession>
<dbReference type="InterPro" id="IPR021455">
    <property type="entry name" value="DUF3106"/>
</dbReference>
<dbReference type="EMBL" id="CP002580">
    <property type="protein sequence ID" value="AJK47270.1"/>
    <property type="molecule type" value="Genomic_DNA"/>
</dbReference>
<organism evidence="2 3">
    <name type="scientific">Burkholderia plantarii</name>
    <dbReference type="NCBI Taxonomy" id="41899"/>
    <lineage>
        <taxon>Bacteria</taxon>
        <taxon>Pseudomonadati</taxon>
        <taxon>Pseudomonadota</taxon>
        <taxon>Betaproteobacteria</taxon>
        <taxon>Burkholderiales</taxon>
        <taxon>Burkholderiaceae</taxon>
        <taxon>Burkholderia</taxon>
    </lineage>
</organism>
<feature type="region of interest" description="Disordered" evidence="1">
    <location>
        <begin position="30"/>
        <end position="54"/>
    </location>
</feature>
<dbReference type="KEGG" id="bpla:bpln_1g27210"/>
<feature type="region of interest" description="Disordered" evidence="1">
    <location>
        <begin position="162"/>
        <end position="262"/>
    </location>
</feature>
<evidence type="ECO:0008006" key="4">
    <source>
        <dbReference type="Google" id="ProtNLM"/>
    </source>
</evidence>
<dbReference type="Pfam" id="PF11304">
    <property type="entry name" value="DUF3106"/>
    <property type="match status" value="1"/>
</dbReference>
<evidence type="ECO:0000313" key="2">
    <source>
        <dbReference type="EMBL" id="AJK47270.1"/>
    </source>
</evidence>
<keyword evidence="3" id="KW-1185">Reference proteome</keyword>
<dbReference type="AlphaFoldDB" id="A0A0B6S1S5"/>
<feature type="compositionally biased region" description="Basic and acidic residues" evidence="1">
    <location>
        <begin position="193"/>
        <end position="208"/>
    </location>
</feature>
<evidence type="ECO:0000256" key="1">
    <source>
        <dbReference type="SAM" id="MobiDB-lite"/>
    </source>
</evidence>
<feature type="compositionally biased region" description="Pro residues" evidence="1">
    <location>
        <begin position="216"/>
        <end position="235"/>
    </location>
</feature>
<dbReference type="KEGG" id="bgp:BGL_1c27920"/>
<feature type="compositionally biased region" description="Basic and acidic residues" evidence="1">
    <location>
        <begin position="162"/>
        <end position="178"/>
    </location>
</feature>
<sequence length="262" mass="27993">MQKRGLAIFFGSVIALAIAYAATYPRFEDSPPAATPAPTPTSAPAGASAPHAAQPAVGLSLSGGFPSLPADGPLSWARLSPPQREALAPFEHLWDGFSEARRRKWLKIAARFPKMSPDEQKRLHERMTQWAGMTPEERRVARENYQASKDLPAQARERAWKDYQKLPPEQKARLAAAERHRRPTVVSAPPSGKSDRDINRLVNAHDRSAVPTLTPLVPPSPPAPGATGPGAPPPTTAASGTLPPPAAQPVSPADTPSIYQGS</sequence>
<dbReference type="Proteomes" id="UP000031838">
    <property type="component" value="Chromosome 1"/>
</dbReference>
<reference evidence="3" key="1">
    <citation type="submission" date="2011-03" db="EMBL/GenBank/DDBJ databases">
        <authorList>
            <person name="Voget S."/>
            <person name="Streit W.R."/>
            <person name="Jaeger K.E."/>
            <person name="Daniel R."/>
        </authorList>
    </citation>
    <scope>NUCLEOTIDE SEQUENCE [LARGE SCALE GENOMIC DNA]</scope>
    <source>
        <strain evidence="3">PG1</strain>
    </source>
</reference>
<reference evidence="2 3" key="2">
    <citation type="journal article" date="2016" name="Appl. Microbiol. Biotechnol.">
        <title>Mutations improving production and secretion of extracellular lipase by Burkholderia glumae PG1.</title>
        <authorList>
            <person name="Knapp A."/>
            <person name="Voget S."/>
            <person name="Gao R."/>
            <person name="Zaburannyi N."/>
            <person name="Krysciak D."/>
            <person name="Breuer M."/>
            <person name="Hauer B."/>
            <person name="Streit W.R."/>
            <person name="Muller R."/>
            <person name="Daniel R."/>
            <person name="Jaeger K.E."/>
        </authorList>
    </citation>
    <scope>NUCLEOTIDE SEQUENCE [LARGE SCALE GENOMIC DNA]</scope>
    <source>
        <strain evidence="2 3">PG1</strain>
    </source>
</reference>
<gene>
    <name evidence="2" type="ORF">BGL_1c27920</name>
</gene>
<name>A0A0B6S1S5_BURPL</name>